<reference evidence="3" key="1">
    <citation type="journal article" date="2020" name="Stud. Mycol.">
        <title>101 Dothideomycetes genomes: a test case for predicting lifestyles and emergence of pathogens.</title>
        <authorList>
            <person name="Haridas S."/>
            <person name="Albert R."/>
            <person name="Binder M."/>
            <person name="Bloem J."/>
            <person name="Labutti K."/>
            <person name="Salamov A."/>
            <person name="Andreopoulos B."/>
            <person name="Baker S."/>
            <person name="Barry K."/>
            <person name="Bills G."/>
            <person name="Bluhm B."/>
            <person name="Cannon C."/>
            <person name="Castanera R."/>
            <person name="Culley D."/>
            <person name="Daum C."/>
            <person name="Ezra D."/>
            <person name="Gonzalez J."/>
            <person name="Henrissat B."/>
            <person name="Kuo A."/>
            <person name="Liang C."/>
            <person name="Lipzen A."/>
            <person name="Lutzoni F."/>
            <person name="Magnuson J."/>
            <person name="Mondo S."/>
            <person name="Nolan M."/>
            <person name="Ohm R."/>
            <person name="Pangilinan J."/>
            <person name="Park H.-J."/>
            <person name="Ramirez L."/>
            <person name="Alfaro M."/>
            <person name="Sun H."/>
            <person name="Tritt A."/>
            <person name="Yoshinaga Y."/>
            <person name="Zwiers L.-H."/>
            <person name="Turgeon B."/>
            <person name="Goodwin S."/>
            <person name="Spatafora J."/>
            <person name="Crous P."/>
            <person name="Grigoriev I."/>
        </authorList>
    </citation>
    <scope>NUCLEOTIDE SEQUENCE</scope>
    <source>
        <strain evidence="3">CBS 130266</strain>
    </source>
</reference>
<keyword evidence="2" id="KW-1133">Transmembrane helix</keyword>
<comment type="caution">
    <text evidence="3">The sequence shown here is derived from an EMBL/GenBank/DDBJ whole genome shotgun (WGS) entry which is preliminary data.</text>
</comment>
<evidence type="ECO:0000313" key="3">
    <source>
        <dbReference type="EMBL" id="KAF2435024.1"/>
    </source>
</evidence>
<feature type="transmembrane region" description="Helical" evidence="2">
    <location>
        <begin position="108"/>
        <end position="128"/>
    </location>
</feature>
<feature type="transmembrane region" description="Helical" evidence="2">
    <location>
        <begin position="83"/>
        <end position="102"/>
    </location>
</feature>
<name>A0A9P4NYY4_9PEZI</name>
<evidence type="ECO:0000256" key="1">
    <source>
        <dbReference type="SAM" id="MobiDB-lite"/>
    </source>
</evidence>
<feature type="region of interest" description="Disordered" evidence="1">
    <location>
        <begin position="179"/>
        <end position="200"/>
    </location>
</feature>
<keyword evidence="2" id="KW-0472">Membrane</keyword>
<proteinExistence type="predicted"/>
<feature type="transmembrane region" description="Helical" evidence="2">
    <location>
        <begin position="281"/>
        <end position="298"/>
    </location>
</feature>
<dbReference type="AlphaFoldDB" id="A0A9P4NYY4"/>
<organism evidence="3 4">
    <name type="scientific">Tothia fuscella</name>
    <dbReference type="NCBI Taxonomy" id="1048955"/>
    <lineage>
        <taxon>Eukaryota</taxon>
        <taxon>Fungi</taxon>
        <taxon>Dikarya</taxon>
        <taxon>Ascomycota</taxon>
        <taxon>Pezizomycotina</taxon>
        <taxon>Dothideomycetes</taxon>
        <taxon>Pleosporomycetidae</taxon>
        <taxon>Venturiales</taxon>
        <taxon>Cylindrosympodiaceae</taxon>
        <taxon>Tothia</taxon>
    </lineage>
</organism>
<feature type="compositionally biased region" description="Polar residues" evidence="1">
    <location>
        <begin position="180"/>
        <end position="199"/>
    </location>
</feature>
<protein>
    <submittedName>
        <fullName evidence="3">Uncharacterized protein</fullName>
    </submittedName>
</protein>
<sequence>MSGVELVGALIATTEISLEVLDIIAHASLHSIQLTKLCGLSGLVLSIFGSRMTWCLEAHVLGTGKDEDALAFKSSLLEHCNTISVAAAIVAQIAVTALTLTSLSKTHWIARGFLAFSLVSALMAVYYASTQHRVFAHMFNPRQIRIWIRGGKSENNEKSRIVPSLSAILMKIAKQRKGRGSSTYSATQRESFDLPTSSPLPGPCDADDLVLEGIPDTELKACLRHFCFTPSVFAVITIPAPQALLTSSLYSLFIALGIYSGFRWTRNLELDAGTHDSRNVFVMYIVGLGVCLAVYTLSQIIQAEDKRSEIAILDDYVKDYVVDHHIDTASRWGVTYHVDENGIHFTSLADAGGTP</sequence>
<keyword evidence="4" id="KW-1185">Reference proteome</keyword>
<keyword evidence="2" id="KW-0812">Transmembrane</keyword>
<evidence type="ECO:0000256" key="2">
    <source>
        <dbReference type="SAM" id="Phobius"/>
    </source>
</evidence>
<dbReference type="EMBL" id="MU007014">
    <property type="protein sequence ID" value="KAF2435024.1"/>
    <property type="molecule type" value="Genomic_DNA"/>
</dbReference>
<dbReference type="Proteomes" id="UP000800235">
    <property type="component" value="Unassembled WGS sequence"/>
</dbReference>
<accession>A0A9P4NYY4</accession>
<evidence type="ECO:0000313" key="4">
    <source>
        <dbReference type="Proteomes" id="UP000800235"/>
    </source>
</evidence>
<gene>
    <name evidence="3" type="ORF">EJ08DRAFT_730152</name>
</gene>
<dbReference type="OrthoDB" id="4941332at2759"/>
<feature type="transmembrane region" description="Helical" evidence="2">
    <location>
        <begin position="243"/>
        <end position="261"/>
    </location>
</feature>